<dbReference type="OMA" id="KNWWEEL"/>
<sequence length="264" mass="30399">MLLHVKKTQPYRTEWKRDILKIHSGNNPGRVKRVVSYKRKTRHLVMARKKPQGSGRTHDAANKDNKRQEMFDTDPQVLMPDGNHMTGRTLTRDHSTITEVLLGRNLRLKVALSLWKRHFGELITYFQRYLFLVQYGSFNILDHDSSDITIGCCVDLFPLVHKVLISPYEGYVIVGLTWIHSVLKRWREPLKASGCTGSTEAYLDRNFPVFNQQLLELWHREPKLKSFPGAAGDVAKVKGARITAMLSKNQKVSLIVYHIFPTGH</sequence>
<evidence type="ECO:0000313" key="5">
    <source>
        <dbReference type="Ensembl" id="ENSHCOP00000026196.1"/>
    </source>
</evidence>
<evidence type="ECO:0000313" key="6">
    <source>
        <dbReference type="Proteomes" id="UP000264820"/>
    </source>
</evidence>
<evidence type="ECO:0000256" key="3">
    <source>
        <dbReference type="ARBA" id="ARBA00023212"/>
    </source>
</evidence>
<reference evidence="5" key="1">
    <citation type="submission" date="2025-08" db="UniProtKB">
        <authorList>
            <consortium name="Ensembl"/>
        </authorList>
    </citation>
    <scope>IDENTIFICATION</scope>
</reference>
<organism evidence="5 6">
    <name type="scientific">Hippocampus comes</name>
    <name type="common">Tiger tail seahorse</name>
    <dbReference type="NCBI Taxonomy" id="109280"/>
    <lineage>
        <taxon>Eukaryota</taxon>
        <taxon>Metazoa</taxon>
        <taxon>Chordata</taxon>
        <taxon>Craniata</taxon>
        <taxon>Vertebrata</taxon>
        <taxon>Euteleostomi</taxon>
        <taxon>Actinopterygii</taxon>
        <taxon>Neopterygii</taxon>
        <taxon>Teleostei</taxon>
        <taxon>Neoteleostei</taxon>
        <taxon>Acanthomorphata</taxon>
        <taxon>Syngnathiaria</taxon>
        <taxon>Syngnathiformes</taxon>
        <taxon>Syngnathoidei</taxon>
        <taxon>Syngnathidae</taxon>
        <taxon>Hippocampus</taxon>
    </lineage>
</organism>
<protein>
    <recommendedName>
        <fullName evidence="4">Katanin p80 subunit C-terminal domain-containing protein</fullName>
    </recommendedName>
</protein>
<dbReference type="GO" id="GO:0005856">
    <property type="term" value="C:cytoskeleton"/>
    <property type="evidence" value="ECO:0007669"/>
    <property type="project" value="UniProtKB-SubCell"/>
</dbReference>
<dbReference type="Pfam" id="PF13925">
    <property type="entry name" value="Katanin_con80"/>
    <property type="match status" value="1"/>
</dbReference>
<keyword evidence="2" id="KW-0963">Cytoplasm</keyword>
<dbReference type="PANTHER" id="PTHR14682">
    <property type="entry name" value="KATNB1-LIKE PROTEIN 1"/>
    <property type="match status" value="1"/>
</dbReference>
<dbReference type="Ensembl" id="ENSHCOT00000027419.1">
    <property type="protein sequence ID" value="ENSHCOP00000026196.1"/>
    <property type="gene ID" value="ENSHCOG00000016926.1"/>
</dbReference>
<keyword evidence="3" id="KW-0206">Cytoskeleton</keyword>
<evidence type="ECO:0000256" key="2">
    <source>
        <dbReference type="ARBA" id="ARBA00022490"/>
    </source>
</evidence>
<dbReference type="PANTHER" id="PTHR14682:SF1">
    <property type="entry name" value="KATNB1-LIKE PROTEIN 1"/>
    <property type="match status" value="1"/>
</dbReference>
<dbReference type="GO" id="GO:0008017">
    <property type="term" value="F:microtubule binding"/>
    <property type="evidence" value="ECO:0007669"/>
    <property type="project" value="InterPro"/>
</dbReference>
<dbReference type="AlphaFoldDB" id="A0A3Q3E536"/>
<evidence type="ECO:0000256" key="1">
    <source>
        <dbReference type="ARBA" id="ARBA00004245"/>
    </source>
</evidence>
<proteinExistence type="predicted"/>
<dbReference type="GO" id="GO:0005730">
    <property type="term" value="C:nucleolus"/>
    <property type="evidence" value="ECO:0007669"/>
    <property type="project" value="TreeGrafter"/>
</dbReference>
<dbReference type="InterPro" id="IPR028021">
    <property type="entry name" value="Katanin_C-terminal"/>
</dbReference>
<accession>A0A3Q3E536</accession>
<evidence type="ECO:0000259" key="4">
    <source>
        <dbReference type="Pfam" id="PF13925"/>
    </source>
</evidence>
<dbReference type="STRING" id="109280.ENSHCOP00000026196"/>
<dbReference type="InterPro" id="IPR042404">
    <property type="entry name" value="KATNBL1"/>
</dbReference>
<comment type="subcellular location">
    <subcellularLocation>
        <location evidence="1">Cytoplasm</location>
        <location evidence="1">Cytoskeleton</location>
    </subcellularLocation>
</comment>
<feature type="domain" description="Katanin p80 subunit C-terminal" evidence="4">
    <location>
        <begin position="92"/>
        <end position="236"/>
    </location>
</feature>
<dbReference type="GeneTree" id="ENSGT00390000012351"/>
<reference evidence="5" key="2">
    <citation type="submission" date="2025-09" db="UniProtKB">
        <authorList>
            <consortium name="Ensembl"/>
        </authorList>
    </citation>
    <scope>IDENTIFICATION</scope>
</reference>
<name>A0A3Q3E536_HIPCM</name>
<keyword evidence="6" id="KW-1185">Reference proteome</keyword>
<dbReference type="Proteomes" id="UP000264820">
    <property type="component" value="Unplaced"/>
</dbReference>